<gene>
    <name evidence="2" type="ORF">IGS68_11715</name>
</gene>
<keyword evidence="3" id="KW-1185">Reference proteome</keyword>
<dbReference type="Pfam" id="PF00882">
    <property type="entry name" value="Zn_dep_PLPC"/>
    <property type="match status" value="1"/>
</dbReference>
<dbReference type="InterPro" id="IPR029002">
    <property type="entry name" value="PLPC/GPLD1"/>
</dbReference>
<protein>
    <submittedName>
        <fullName evidence="2">Zinc dependent phospholipase C family protein</fullName>
    </submittedName>
</protein>
<feature type="domain" description="Phospholipase C/D" evidence="1">
    <location>
        <begin position="6"/>
        <end position="159"/>
    </location>
</feature>
<evidence type="ECO:0000313" key="2">
    <source>
        <dbReference type="EMBL" id="QQP91823.1"/>
    </source>
</evidence>
<evidence type="ECO:0000259" key="1">
    <source>
        <dbReference type="Pfam" id="PF00882"/>
    </source>
</evidence>
<evidence type="ECO:0000313" key="3">
    <source>
        <dbReference type="Proteomes" id="UP000595197"/>
    </source>
</evidence>
<sequence>MPKELTHILFADAVAADLEAGGRTGLASLLRRERATLHFGSIATDTLFYGFTLPVLDRDFHPWGDIIHGEEGEDTGTPIREMLERLRGGTTERAGRASDDAKFAFVCGFLTHMALDIVFHPWVYSVTGQYYDADPVQRTDSQMRHRLAESWLDLLMLGRRGTDLAHFGALEAVRRNGTSNLACLGFFADCFRSAWRIDGDVGRYARRFYRVQMLLTRQFASPAAMRAVARANRMTDGRLRAFLALFYPADADRLPTDLFAFQGYRHPVTGERVAATLESMWSDARRLAVDLVTAADGIRKGASSDALDAVLDGRSLDVGLSRCPARMAVHFDIFPADRMWGYPGPVTSPR</sequence>
<proteinExistence type="predicted"/>
<organism evidence="2 3">
    <name type="scientific">Skermanella cutis</name>
    <dbReference type="NCBI Taxonomy" id="2775420"/>
    <lineage>
        <taxon>Bacteria</taxon>
        <taxon>Pseudomonadati</taxon>
        <taxon>Pseudomonadota</taxon>
        <taxon>Alphaproteobacteria</taxon>
        <taxon>Rhodospirillales</taxon>
        <taxon>Azospirillaceae</taxon>
        <taxon>Skermanella</taxon>
    </lineage>
</organism>
<dbReference type="Proteomes" id="UP000595197">
    <property type="component" value="Chromosome"/>
</dbReference>
<accession>A0ABX7BCI8</accession>
<dbReference type="EMBL" id="CP067420">
    <property type="protein sequence ID" value="QQP91823.1"/>
    <property type="molecule type" value="Genomic_DNA"/>
</dbReference>
<reference evidence="2" key="1">
    <citation type="submission" date="2021-02" db="EMBL/GenBank/DDBJ databases">
        <title>Skermanella TT6 skin isolate.</title>
        <authorList>
            <person name="Lee K."/>
            <person name="Ganzorig M."/>
        </authorList>
    </citation>
    <scope>NUCLEOTIDE SEQUENCE</scope>
    <source>
        <strain evidence="2">TT6</strain>
    </source>
</reference>
<dbReference type="RefSeq" id="WP_201080138.1">
    <property type="nucleotide sequence ID" value="NZ_CP067420.1"/>
</dbReference>
<name>A0ABX7BCI8_9PROT</name>